<dbReference type="Proteomes" id="UP000575068">
    <property type="component" value="Unassembled WGS sequence"/>
</dbReference>
<comment type="caution">
    <text evidence="2">The sequence shown here is derived from an EMBL/GenBank/DDBJ whole genome shotgun (WGS) entry which is preliminary data.</text>
</comment>
<name>A0A840HTR5_9SPHN</name>
<organism evidence="2 3">
    <name type="scientific">Rhizorhapis suberifaciens</name>
    <name type="common">corky root of lettuce</name>
    <dbReference type="NCBI Taxonomy" id="13656"/>
    <lineage>
        <taxon>Bacteria</taxon>
        <taxon>Pseudomonadati</taxon>
        <taxon>Pseudomonadota</taxon>
        <taxon>Alphaproteobacteria</taxon>
        <taxon>Sphingomonadales</taxon>
        <taxon>Sphingomonadaceae</taxon>
        <taxon>Rhizorhapis</taxon>
    </lineage>
</organism>
<keyword evidence="3" id="KW-1185">Reference proteome</keyword>
<reference evidence="2 3" key="1">
    <citation type="submission" date="2020-08" db="EMBL/GenBank/DDBJ databases">
        <title>Genomic Encyclopedia of Type Strains, Phase IV (KMG-IV): sequencing the most valuable type-strain genomes for metagenomic binning, comparative biology and taxonomic classification.</title>
        <authorList>
            <person name="Goeker M."/>
        </authorList>
    </citation>
    <scope>NUCLEOTIDE SEQUENCE [LARGE SCALE GENOMIC DNA]</scope>
    <source>
        <strain evidence="2 3">DSM 7465</strain>
    </source>
</reference>
<feature type="chain" id="PRO_5032786560" evidence="1">
    <location>
        <begin position="24"/>
        <end position="288"/>
    </location>
</feature>
<evidence type="ECO:0000313" key="2">
    <source>
        <dbReference type="EMBL" id="MBB4640990.1"/>
    </source>
</evidence>
<dbReference type="EMBL" id="JACHOV010000004">
    <property type="protein sequence ID" value="MBB4640990.1"/>
    <property type="molecule type" value="Genomic_DNA"/>
</dbReference>
<protein>
    <submittedName>
        <fullName evidence="2">Uncharacterized protein</fullName>
    </submittedName>
</protein>
<evidence type="ECO:0000313" key="3">
    <source>
        <dbReference type="Proteomes" id="UP000575068"/>
    </source>
</evidence>
<keyword evidence="1" id="KW-0732">Signal</keyword>
<dbReference type="RefSeq" id="WP_246414667.1">
    <property type="nucleotide sequence ID" value="NZ_JACHOV010000004.1"/>
</dbReference>
<gene>
    <name evidence="2" type="ORF">HNQ99_001294</name>
</gene>
<evidence type="ECO:0000256" key="1">
    <source>
        <dbReference type="SAM" id="SignalP"/>
    </source>
</evidence>
<accession>A0A840HTR5</accession>
<sequence>MIQKTFIALAFFGLIVATIPANARDSAPSAQLSYADVADLAADTPLAIEAQVRKAIKVKPERAPGLAQGHQRFFVEARVIKLIRGRDGIGRDINYVVDLPLDFRGRTAKLKKRHVLLFARPVSGGSGSIQLVAPDAQIDWSPESETMLRAILAQAVRPDAPPRITGVGSAFYSAGSIPGEGETQIFLKTATGDPVSLSILRRPGQDPRWAVALGEIVDESASIPAPQSLLWYRLACSLPRELPEPALSNLSSSDAEMARADYKVVIAGLGPCGRTRKASSPSSASTQS</sequence>
<proteinExistence type="predicted"/>
<dbReference type="AlphaFoldDB" id="A0A840HTR5"/>
<feature type="signal peptide" evidence="1">
    <location>
        <begin position="1"/>
        <end position="23"/>
    </location>
</feature>